<dbReference type="Gene3D" id="3.40.630.30">
    <property type="match status" value="1"/>
</dbReference>
<dbReference type="PROSITE" id="PS51186">
    <property type="entry name" value="GNAT"/>
    <property type="match status" value="1"/>
</dbReference>
<reference evidence="3" key="1">
    <citation type="submission" date="2020-12" db="EMBL/GenBank/DDBJ databases">
        <title>The genome sequence of Inhella sp. 1Y17.</title>
        <authorList>
            <person name="Liu Y."/>
        </authorList>
    </citation>
    <scope>NUCLEOTIDE SEQUENCE</scope>
    <source>
        <strain evidence="3">1Y17</strain>
    </source>
</reference>
<dbReference type="PANTHER" id="PTHR13947">
    <property type="entry name" value="GNAT FAMILY N-ACETYLTRANSFERASE"/>
    <property type="match status" value="1"/>
</dbReference>
<protein>
    <submittedName>
        <fullName evidence="3">GNAT family N-acetyltransferase</fullName>
    </submittedName>
</protein>
<dbReference type="EMBL" id="JAEDAK010000011">
    <property type="protein sequence ID" value="MBH9578305.1"/>
    <property type="molecule type" value="Genomic_DNA"/>
</dbReference>
<feature type="domain" description="N-acetyltransferase" evidence="2">
    <location>
        <begin position="1"/>
        <end position="151"/>
    </location>
</feature>
<dbReference type="InterPro" id="IPR016181">
    <property type="entry name" value="Acyl_CoA_acyltransferase"/>
</dbReference>
<evidence type="ECO:0000313" key="4">
    <source>
        <dbReference type="Proteomes" id="UP000613266"/>
    </source>
</evidence>
<dbReference type="Proteomes" id="UP000613266">
    <property type="component" value="Unassembled WGS sequence"/>
</dbReference>
<accession>A0A931J4Z5</accession>
<dbReference type="GO" id="GO:0008080">
    <property type="term" value="F:N-acetyltransferase activity"/>
    <property type="evidence" value="ECO:0007669"/>
    <property type="project" value="InterPro"/>
</dbReference>
<evidence type="ECO:0000256" key="1">
    <source>
        <dbReference type="ARBA" id="ARBA00022679"/>
    </source>
</evidence>
<dbReference type="AlphaFoldDB" id="A0A931J4Z5"/>
<dbReference type="InterPro" id="IPR050769">
    <property type="entry name" value="NAT_camello-type"/>
</dbReference>
<dbReference type="PANTHER" id="PTHR13947:SF37">
    <property type="entry name" value="LD18367P"/>
    <property type="match status" value="1"/>
</dbReference>
<keyword evidence="4" id="KW-1185">Reference proteome</keyword>
<comment type="caution">
    <text evidence="3">The sequence shown here is derived from an EMBL/GenBank/DDBJ whole genome shotgun (WGS) entry which is preliminary data.</text>
</comment>
<dbReference type="InterPro" id="IPR000182">
    <property type="entry name" value="GNAT_dom"/>
</dbReference>
<proteinExistence type="predicted"/>
<evidence type="ECO:0000259" key="2">
    <source>
        <dbReference type="PROSITE" id="PS51186"/>
    </source>
</evidence>
<organism evidence="3 4">
    <name type="scientific">Inhella proteolytica</name>
    <dbReference type="NCBI Taxonomy" id="2795029"/>
    <lineage>
        <taxon>Bacteria</taxon>
        <taxon>Pseudomonadati</taxon>
        <taxon>Pseudomonadota</taxon>
        <taxon>Betaproteobacteria</taxon>
        <taxon>Burkholderiales</taxon>
        <taxon>Sphaerotilaceae</taxon>
        <taxon>Inhella</taxon>
    </lineage>
</organism>
<gene>
    <name evidence="3" type="ORF">I7X39_15550</name>
</gene>
<keyword evidence="1" id="KW-0808">Transferase</keyword>
<sequence length="151" mass="15962">MRVYAALPGFPSPAEQPGYYEMLAQVGALAERPRTQVRVALDADGAVRGGLVYFGDMAQYGSGGAATQLQGCAGIRLLAVDPAARGQGLGKALTLDALALARAQGRQAMVLHTTQAMQTAWRMYEGLGFARAPELDFSQQGLAVFGFRLTL</sequence>
<dbReference type="Pfam" id="PF00583">
    <property type="entry name" value="Acetyltransf_1"/>
    <property type="match status" value="1"/>
</dbReference>
<name>A0A931J4Z5_9BURK</name>
<evidence type="ECO:0000313" key="3">
    <source>
        <dbReference type="EMBL" id="MBH9578305.1"/>
    </source>
</evidence>
<dbReference type="SUPFAM" id="SSF55729">
    <property type="entry name" value="Acyl-CoA N-acyltransferases (Nat)"/>
    <property type="match status" value="1"/>
</dbReference>